<organism evidence="3 4">
    <name type="scientific">Fodinibius sediminis</name>
    <dbReference type="NCBI Taxonomy" id="1214077"/>
    <lineage>
        <taxon>Bacteria</taxon>
        <taxon>Pseudomonadati</taxon>
        <taxon>Balneolota</taxon>
        <taxon>Balneolia</taxon>
        <taxon>Balneolales</taxon>
        <taxon>Balneolaceae</taxon>
        <taxon>Fodinibius</taxon>
    </lineage>
</organism>
<dbReference type="Proteomes" id="UP000317593">
    <property type="component" value="Unassembled WGS sequence"/>
</dbReference>
<dbReference type="RefSeq" id="WP_142712725.1">
    <property type="nucleotide sequence ID" value="NZ_FXTH01000001.1"/>
</dbReference>
<dbReference type="EMBL" id="FXTH01000001">
    <property type="protein sequence ID" value="SMO36722.1"/>
    <property type="molecule type" value="Genomic_DNA"/>
</dbReference>
<evidence type="ECO:0000313" key="4">
    <source>
        <dbReference type="Proteomes" id="UP000317593"/>
    </source>
</evidence>
<proteinExistence type="predicted"/>
<reference evidence="3 4" key="1">
    <citation type="submission" date="2017-05" db="EMBL/GenBank/DDBJ databases">
        <authorList>
            <person name="Varghese N."/>
            <person name="Submissions S."/>
        </authorList>
    </citation>
    <scope>NUCLEOTIDE SEQUENCE [LARGE SCALE GENOMIC DNA]</scope>
    <source>
        <strain evidence="3 4">DSM 21194</strain>
    </source>
</reference>
<keyword evidence="1" id="KW-0812">Transmembrane</keyword>
<evidence type="ECO:0000256" key="1">
    <source>
        <dbReference type="SAM" id="Phobius"/>
    </source>
</evidence>
<dbReference type="Pfam" id="PF13349">
    <property type="entry name" value="DUF4097"/>
    <property type="match status" value="1"/>
</dbReference>
<protein>
    <submittedName>
        <fullName evidence="3">Adhesin</fullName>
    </submittedName>
</protein>
<feature type="domain" description="DUF4097" evidence="2">
    <location>
        <begin position="58"/>
        <end position="303"/>
    </location>
</feature>
<evidence type="ECO:0000259" key="2">
    <source>
        <dbReference type="Pfam" id="PF13349"/>
    </source>
</evidence>
<name>A0A521APJ4_9BACT</name>
<gene>
    <name evidence="3" type="ORF">SAMN06265218_101262</name>
</gene>
<dbReference type="AlphaFoldDB" id="A0A521APJ4"/>
<accession>A0A521APJ4</accession>
<dbReference type="InterPro" id="IPR025164">
    <property type="entry name" value="Toastrack_DUF4097"/>
</dbReference>
<keyword evidence="4" id="KW-1185">Reference proteome</keyword>
<keyword evidence="1" id="KW-0472">Membrane</keyword>
<keyword evidence="1" id="KW-1133">Transmembrane helix</keyword>
<evidence type="ECO:0000313" key="3">
    <source>
        <dbReference type="EMBL" id="SMO36722.1"/>
    </source>
</evidence>
<feature type="transmembrane region" description="Helical" evidence="1">
    <location>
        <begin position="7"/>
        <end position="25"/>
    </location>
</feature>
<sequence>MDTRNSFLLKITLTFLLSFLVTFWITKPAKADGNAGNSITVDEPYRTETFNATGSDLLDIKTSGGHITVEGSNSNAVRIEMYVQKNGRDLSPDDTDLANWDIDISQSGNTITAHARRKKSGWNIFGSDNRISISFVIHAPREIETDLATSGGHLEGHGLAGTHTMKTSGGHITLSDIEGRVKARTSGGHISVNSLDGDLDAQTSGGHIHLEDIRGTSVQASTSGGNIEADFLALGSVIDLKTSGGNVNLQLPERSAFDLDLKGNLVNATLDNFSGKAERDEIKGKVNGGGPSVSAKTSGGIVSLSFKS</sequence>
<dbReference type="OrthoDB" id="1523429at2"/>